<dbReference type="InterPro" id="IPR018060">
    <property type="entry name" value="HTH_AraC"/>
</dbReference>
<dbReference type="InterPro" id="IPR037923">
    <property type="entry name" value="HTH-like"/>
</dbReference>
<dbReference type="InterPro" id="IPR003313">
    <property type="entry name" value="AraC-bd"/>
</dbReference>
<dbReference type="SUPFAM" id="SSF51215">
    <property type="entry name" value="Regulatory protein AraC"/>
    <property type="match status" value="1"/>
</dbReference>
<evidence type="ECO:0000256" key="5">
    <source>
        <dbReference type="ARBA" id="ARBA00023163"/>
    </source>
</evidence>
<dbReference type="PANTHER" id="PTHR46796">
    <property type="entry name" value="HTH-TYPE TRANSCRIPTIONAL ACTIVATOR RHAS-RELATED"/>
    <property type="match status" value="1"/>
</dbReference>
<dbReference type="SUPFAM" id="SSF46689">
    <property type="entry name" value="Homeodomain-like"/>
    <property type="match status" value="1"/>
</dbReference>
<evidence type="ECO:0000259" key="7">
    <source>
        <dbReference type="PROSITE" id="PS01124"/>
    </source>
</evidence>
<dbReference type="OrthoDB" id="191145at2"/>
<dbReference type="GO" id="GO:0003700">
    <property type="term" value="F:DNA-binding transcription factor activity"/>
    <property type="evidence" value="ECO:0007669"/>
    <property type="project" value="InterPro"/>
</dbReference>
<dbReference type="InterPro" id="IPR020449">
    <property type="entry name" value="Tscrpt_reg_AraC-type_HTH"/>
</dbReference>
<evidence type="ECO:0000256" key="2">
    <source>
        <dbReference type="ARBA" id="ARBA00023015"/>
    </source>
</evidence>
<evidence type="ECO:0000256" key="1">
    <source>
        <dbReference type="ARBA" id="ARBA00022490"/>
    </source>
</evidence>
<evidence type="ECO:0000256" key="6">
    <source>
        <dbReference type="SAM" id="MobiDB-lite"/>
    </source>
</evidence>
<dbReference type="GO" id="GO:0043565">
    <property type="term" value="F:sequence-specific DNA binding"/>
    <property type="evidence" value="ECO:0007669"/>
    <property type="project" value="InterPro"/>
</dbReference>
<accession>A0A556QSJ9</accession>
<organism evidence="8 9">
    <name type="scientific">Rariglobus hedericola</name>
    <dbReference type="NCBI Taxonomy" id="2597822"/>
    <lineage>
        <taxon>Bacteria</taxon>
        <taxon>Pseudomonadati</taxon>
        <taxon>Verrucomicrobiota</taxon>
        <taxon>Opitutia</taxon>
        <taxon>Opitutales</taxon>
        <taxon>Opitutaceae</taxon>
        <taxon>Rariglobus</taxon>
    </lineage>
</organism>
<dbReference type="Gene3D" id="1.10.10.60">
    <property type="entry name" value="Homeodomain-like"/>
    <property type="match status" value="2"/>
</dbReference>
<dbReference type="Pfam" id="PF12833">
    <property type="entry name" value="HTH_18"/>
    <property type="match status" value="1"/>
</dbReference>
<dbReference type="EMBL" id="VMBG01000001">
    <property type="protein sequence ID" value="TSJ79611.1"/>
    <property type="molecule type" value="Genomic_DNA"/>
</dbReference>
<feature type="domain" description="HTH araC/xylS-type" evidence="7">
    <location>
        <begin position="187"/>
        <end position="290"/>
    </location>
</feature>
<keyword evidence="3" id="KW-0238">DNA-binding</keyword>
<keyword evidence="4" id="KW-0010">Activator</keyword>
<keyword evidence="9" id="KW-1185">Reference proteome</keyword>
<dbReference type="PROSITE" id="PS01124">
    <property type="entry name" value="HTH_ARAC_FAMILY_2"/>
    <property type="match status" value="1"/>
</dbReference>
<evidence type="ECO:0000313" key="9">
    <source>
        <dbReference type="Proteomes" id="UP000315648"/>
    </source>
</evidence>
<dbReference type="InterPro" id="IPR018062">
    <property type="entry name" value="HTH_AraC-typ_CS"/>
</dbReference>
<keyword evidence="5" id="KW-0804">Transcription</keyword>
<proteinExistence type="predicted"/>
<dbReference type="Pfam" id="PF02311">
    <property type="entry name" value="AraC_binding"/>
    <property type="match status" value="1"/>
</dbReference>
<dbReference type="PANTHER" id="PTHR46796:SF13">
    <property type="entry name" value="HTH-TYPE TRANSCRIPTIONAL ACTIVATOR RHAS"/>
    <property type="match status" value="1"/>
</dbReference>
<dbReference type="InterPro" id="IPR050204">
    <property type="entry name" value="AraC_XylS_family_regulators"/>
</dbReference>
<dbReference type="RefSeq" id="WP_144230152.1">
    <property type="nucleotide sequence ID" value="NZ_CBCRVV010000012.1"/>
</dbReference>
<evidence type="ECO:0000256" key="4">
    <source>
        <dbReference type="ARBA" id="ARBA00023159"/>
    </source>
</evidence>
<dbReference type="InterPro" id="IPR009057">
    <property type="entry name" value="Homeodomain-like_sf"/>
</dbReference>
<protein>
    <submittedName>
        <fullName evidence="8">AraC family transcriptional regulator</fullName>
    </submittedName>
</protein>
<name>A0A556QSJ9_9BACT</name>
<keyword evidence="1" id="KW-0963">Cytoplasm</keyword>
<reference evidence="8 9" key="1">
    <citation type="submission" date="2019-07" db="EMBL/GenBank/DDBJ databases">
        <title>Description of 53C-WASEF.</title>
        <authorList>
            <person name="Pitt A."/>
            <person name="Hahn M.W."/>
        </authorList>
    </citation>
    <scope>NUCLEOTIDE SEQUENCE [LARGE SCALE GENOMIC DNA]</scope>
    <source>
        <strain evidence="8 9">53C-WASEF</strain>
    </source>
</reference>
<sequence length="294" mass="32810">MFLTKTPKNKARAFASLATSTRRLPSPDSPLHGQRRPAPTLPENIICFQRRSGTELNRPHTGRAMHHRHVLIVPLRGNAVVCADDRELPLEPGKGLVILPYQYHHYAHADKNLHWLFITFEYAQGVVMEPLRNLTFPVDTELAGQLDTLLRAQRNLADEGLPELRLALLLAQLTPPPGRSAPASRPSATIELQVNHAAQKLRPAAPTIRELAAELGMSPSNLRTRFRASCGVSLGKHMRELRLERACGLLRMTSARISEISEQCGFSSLFSFSRTFRTRHGMSPRAYRAKAAND</sequence>
<dbReference type="Proteomes" id="UP000315648">
    <property type="component" value="Unassembled WGS sequence"/>
</dbReference>
<comment type="caution">
    <text evidence="8">The sequence shown here is derived from an EMBL/GenBank/DDBJ whole genome shotgun (WGS) entry which is preliminary data.</text>
</comment>
<keyword evidence="2" id="KW-0805">Transcription regulation</keyword>
<feature type="region of interest" description="Disordered" evidence="6">
    <location>
        <begin position="17"/>
        <end position="39"/>
    </location>
</feature>
<dbReference type="AlphaFoldDB" id="A0A556QSJ9"/>
<dbReference type="PROSITE" id="PS00041">
    <property type="entry name" value="HTH_ARAC_FAMILY_1"/>
    <property type="match status" value="2"/>
</dbReference>
<evidence type="ECO:0000256" key="3">
    <source>
        <dbReference type="ARBA" id="ARBA00023125"/>
    </source>
</evidence>
<dbReference type="SMART" id="SM00342">
    <property type="entry name" value="HTH_ARAC"/>
    <property type="match status" value="1"/>
</dbReference>
<gene>
    <name evidence="8" type="ORF">FPL22_10095</name>
</gene>
<dbReference type="PRINTS" id="PR00032">
    <property type="entry name" value="HTHARAC"/>
</dbReference>
<evidence type="ECO:0000313" key="8">
    <source>
        <dbReference type="EMBL" id="TSJ79611.1"/>
    </source>
</evidence>